<dbReference type="AlphaFoldDB" id="A0AAD7FXV5"/>
<comment type="caution">
    <text evidence="2">The sequence shown here is derived from an EMBL/GenBank/DDBJ whole genome shotgun (WGS) entry which is preliminary data.</text>
</comment>
<name>A0AAD7FXV5_9AGAR</name>
<feature type="transmembrane region" description="Helical" evidence="1">
    <location>
        <begin position="143"/>
        <end position="162"/>
    </location>
</feature>
<evidence type="ECO:0000256" key="1">
    <source>
        <dbReference type="SAM" id="Phobius"/>
    </source>
</evidence>
<evidence type="ECO:0000313" key="3">
    <source>
        <dbReference type="Proteomes" id="UP001221142"/>
    </source>
</evidence>
<organism evidence="2 3">
    <name type="scientific">Roridomyces roridus</name>
    <dbReference type="NCBI Taxonomy" id="1738132"/>
    <lineage>
        <taxon>Eukaryota</taxon>
        <taxon>Fungi</taxon>
        <taxon>Dikarya</taxon>
        <taxon>Basidiomycota</taxon>
        <taxon>Agaricomycotina</taxon>
        <taxon>Agaricomycetes</taxon>
        <taxon>Agaricomycetidae</taxon>
        <taxon>Agaricales</taxon>
        <taxon>Marasmiineae</taxon>
        <taxon>Mycenaceae</taxon>
        <taxon>Roridomyces</taxon>
    </lineage>
</organism>
<gene>
    <name evidence="2" type="ORF">FB45DRAFT_277682</name>
</gene>
<feature type="transmembrane region" description="Helical" evidence="1">
    <location>
        <begin position="169"/>
        <end position="192"/>
    </location>
</feature>
<sequence>MIFHFPSTVKMHRYNDARCGDQYHPPFFYPPTMSLSLISVSLAGLALSTLFYRMYFVLFFISTYLLVRRSDAEAQHSKSATGSYKRNSMFKTVVFTLSLLLFVLVTSHWVTTLVRVFLAFQDQSGAEVFFGDLRKSTAVAQDILLAFCVFLGDSFIIYRLWVVWSDRRLVLVVPVLSLLGFAVGSLVANHVAWRDSDILTNQGLTYGLLCTLLTNVYCTVMISWRLWTVSRRTTIASGGRSLLSFLAICIESAGFHARSAWMDERTEGCFHRVEVDHPICFTIAGLSLGFIC</sequence>
<protein>
    <submittedName>
        <fullName evidence="2">Uncharacterized protein</fullName>
    </submittedName>
</protein>
<dbReference type="Proteomes" id="UP001221142">
    <property type="component" value="Unassembled WGS sequence"/>
</dbReference>
<feature type="transmembrane region" description="Helical" evidence="1">
    <location>
        <begin position="88"/>
        <end position="110"/>
    </location>
</feature>
<feature type="transmembrane region" description="Helical" evidence="1">
    <location>
        <begin position="37"/>
        <end position="67"/>
    </location>
</feature>
<keyword evidence="1" id="KW-1133">Transmembrane helix</keyword>
<keyword evidence="3" id="KW-1185">Reference proteome</keyword>
<feature type="transmembrane region" description="Helical" evidence="1">
    <location>
        <begin position="204"/>
        <end position="227"/>
    </location>
</feature>
<reference evidence="2" key="1">
    <citation type="submission" date="2023-03" db="EMBL/GenBank/DDBJ databases">
        <title>Massive genome expansion in bonnet fungi (Mycena s.s.) driven by repeated elements and novel gene families across ecological guilds.</title>
        <authorList>
            <consortium name="Lawrence Berkeley National Laboratory"/>
            <person name="Harder C.B."/>
            <person name="Miyauchi S."/>
            <person name="Viragh M."/>
            <person name="Kuo A."/>
            <person name="Thoen E."/>
            <person name="Andreopoulos B."/>
            <person name="Lu D."/>
            <person name="Skrede I."/>
            <person name="Drula E."/>
            <person name="Henrissat B."/>
            <person name="Morin E."/>
            <person name="Kohler A."/>
            <person name="Barry K."/>
            <person name="LaButti K."/>
            <person name="Morin E."/>
            <person name="Salamov A."/>
            <person name="Lipzen A."/>
            <person name="Mereny Z."/>
            <person name="Hegedus B."/>
            <person name="Baldrian P."/>
            <person name="Stursova M."/>
            <person name="Weitz H."/>
            <person name="Taylor A."/>
            <person name="Grigoriev I.V."/>
            <person name="Nagy L.G."/>
            <person name="Martin F."/>
            <person name="Kauserud H."/>
        </authorList>
    </citation>
    <scope>NUCLEOTIDE SEQUENCE</scope>
    <source>
        <strain evidence="2">9284</strain>
    </source>
</reference>
<keyword evidence="1" id="KW-0812">Transmembrane</keyword>
<keyword evidence="1" id="KW-0472">Membrane</keyword>
<accession>A0AAD7FXV5</accession>
<dbReference type="EMBL" id="JARKIF010000003">
    <property type="protein sequence ID" value="KAJ7643548.1"/>
    <property type="molecule type" value="Genomic_DNA"/>
</dbReference>
<evidence type="ECO:0000313" key="2">
    <source>
        <dbReference type="EMBL" id="KAJ7643548.1"/>
    </source>
</evidence>
<proteinExistence type="predicted"/>